<evidence type="ECO:0000313" key="6">
    <source>
        <dbReference type="EMBL" id="MCJ8236704.1"/>
    </source>
</evidence>
<keyword evidence="1" id="KW-0472">Membrane</keyword>
<dbReference type="RefSeq" id="WP_245133901.1">
    <property type="nucleotide sequence ID" value="NZ_CP128477.1"/>
</dbReference>
<evidence type="ECO:0000313" key="7">
    <source>
        <dbReference type="Proteomes" id="UP001522662"/>
    </source>
</evidence>
<geneLocation type="plasmid" evidence="6">
    <name>unnamed</name>
</geneLocation>
<accession>A0ABT0CU65</accession>
<evidence type="ECO:0000259" key="5">
    <source>
        <dbReference type="Pfam" id="PF08479"/>
    </source>
</evidence>
<evidence type="ECO:0000256" key="1">
    <source>
        <dbReference type="ARBA" id="ARBA00022452"/>
    </source>
</evidence>
<feature type="domain" description="Polypeptide-transport-associated ShlB-type" evidence="5">
    <location>
        <begin position="109"/>
        <end position="183"/>
    </location>
</feature>
<evidence type="ECO:0000256" key="3">
    <source>
        <dbReference type="ARBA" id="ARBA00023237"/>
    </source>
</evidence>
<dbReference type="InterPro" id="IPR013686">
    <property type="entry name" value="Polypept-transport_assoc_ShlB"/>
</dbReference>
<dbReference type="EMBL" id="JALAYX010000001">
    <property type="protein sequence ID" value="MCJ8236704.1"/>
    <property type="molecule type" value="Genomic_DNA"/>
</dbReference>
<dbReference type="InterPro" id="IPR005565">
    <property type="entry name" value="Hemolysn_activator_HlyB_C"/>
</dbReference>
<name>A0ABT0CU65_9HYPH</name>
<gene>
    <name evidence="6" type="ORF">MKJ03_00025</name>
</gene>
<sequence length="608" mass="65009">MAIQFSPFDLSKRLTPKRNSNEIITFFGDQMGIRESSFCRAVFACGYGFLLTIGPMGWNLALAQDAGMLLREQERRQELERLQRLPVQSGTSAEAAPAVRRETGETILIKDILFSGKMELLSEDDRAAFALKATGQQLGVDGLYNLADSVTLRLQEEGFLLAKAILPPQDVTEGLVTIEIVEGTLESVALKRTASVRAREDRLRIIADSHIAAQGVRRQDLEAALLRMNDLPGITARAKLTPGEAPNTSMLVVDVEQAPIFSGQLSGDNLGSSSTGWVQANAGFALTDLTGYGELIQIFGTFSQGQKFGQAALSMPIGASGFTASANYGYLDYRKIDDVGSALDLHGSAHFAGLGLDYTAIRSRDFNLRFNAELNGKALVDESLVERLQDKRVYSGTLGVSGDARDVFLGGGLTFGSLSWTYGDLDLSREASALAVDQAGLMTQGGFHRVNASLARLQDLSGDFSFFGRVSGQWTNKNLDSSEDFSLGGPYGVRGFGVGSGSGDLGALGTIELRFDAPIPAEYGALQLAGFVDAGHVWVNKDSFSIPAANACGCNDYGLASAGISARWTSENISFSASYAYALGDDPGRAIGTSSDNQRFWLSGGIEF</sequence>
<protein>
    <submittedName>
        <fullName evidence="6">BamA/TamA family outer membrane protein</fullName>
    </submittedName>
</protein>
<keyword evidence="7" id="KW-1185">Reference proteome</keyword>
<dbReference type="Proteomes" id="UP001522662">
    <property type="component" value="Unassembled WGS sequence"/>
</dbReference>
<dbReference type="Gene3D" id="3.10.20.310">
    <property type="entry name" value="membrane protein fhac"/>
    <property type="match status" value="1"/>
</dbReference>
<dbReference type="InterPro" id="IPR051544">
    <property type="entry name" value="TPS_OM_transporter"/>
</dbReference>
<dbReference type="Pfam" id="PF03865">
    <property type="entry name" value="ShlB"/>
    <property type="match status" value="1"/>
</dbReference>
<feature type="domain" description="Haemolysin activator HlyB C-terminal" evidence="4">
    <location>
        <begin position="248"/>
        <end position="542"/>
    </location>
</feature>
<keyword evidence="3" id="KW-0998">Cell outer membrane</keyword>
<comment type="caution">
    <text evidence="6">The sequence shown here is derived from an EMBL/GenBank/DDBJ whole genome shotgun (WGS) entry which is preliminary data.</text>
</comment>
<proteinExistence type="predicted"/>
<keyword evidence="6" id="KW-0614">Plasmid</keyword>
<dbReference type="PANTHER" id="PTHR34597">
    <property type="entry name" value="SLR1661 PROTEIN"/>
    <property type="match status" value="1"/>
</dbReference>
<keyword evidence="1" id="KW-1134">Transmembrane beta strand</keyword>
<evidence type="ECO:0000259" key="4">
    <source>
        <dbReference type="Pfam" id="PF03865"/>
    </source>
</evidence>
<keyword evidence="2" id="KW-0812">Transmembrane</keyword>
<reference evidence="6 7" key="1">
    <citation type="submission" date="2022-03" db="EMBL/GenBank/DDBJ databases">
        <title>Rhizobium SSM4.3 sp. nov., isolated from Sediment (Gouqi Island).</title>
        <authorList>
            <person name="Chen G."/>
        </authorList>
    </citation>
    <scope>NUCLEOTIDE SEQUENCE [LARGE SCALE GENOMIC DNA]</scope>
    <source>
        <strain evidence="6 7">SSM4.3</strain>
        <plasmid evidence="6">unnamed</plasmid>
    </source>
</reference>
<dbReference type="Gene3D" id="2.40.160.50">
    <property type="entry name" value="membrane protein fhac: a member of the omp85/tpsb transporter family"/>
    <property type="match status" value="1"/>
</dbReference>
<dbReference type="Pfam" id="PF08479">
    <property type="entry name" value="POTRA_2"/>
    <property type="match status" value="1"/>
</dbReference>
<dbReference type="PANTHER" id="PTHR34597:SF1">
    <property type="entry name" value="HEME_HEMOPEXIN TRANSPORTER PROTEIN HUXB"/>
    <property type="match status" value="1"/>
</dbReference>
<evidence type="ECO:0000256" key="2">
    <source>
        <dbReference type="ARBA" id="ARBA00022692"/>
    </source>
</evidence>
<organism evidence="6 7">
    <name type="scientific">Peteryoungia algae</name>
    <dbReference type="NCBI Taxonomy" id="2919917"/>
    <lineage>
        <taxon>Bacteria</taxon>
        <taxon>Pseudomonadati</taxon>
        <taxon>Pseudomonadota</taxon>
        <taxon>Alphaproteobacteria</taxon>
        <taxon>Hyphomicrobiales</taxon>
        <taxon>Rhizobiaceae</taxon>
        <taxon>Peteryoungia</taxon>
    </lineage>
</organism>